<dbReference type="InterPro" id="IPR018062">
    <property type="entry name" value="HTH_AraC-typ_CS"/>
</dbReference>
<sequence>MKRLYSSVSFEGKRIVWDYRLRSDAPFQGYYHWHPCFELLFVHEGEGTVIVNQIAYEIKRGMLFVFQPFHLHKVYPRPSPEQPYIRSKLHFVPEEMADGMKDFPRRFNLLQRLWEGQDTLCAWDLLEHAEYLEQLLRRYDRQGAAKGHASEEDDVLFLLQLLGVMQEAEGSFGHDAAAGIVRRPLRYSEKIMRWIEGHFAEEIGLERIADELHLSKSYVSRVFRTETGASLTDYLTARRIKHACRLLQTTTLPVERIGAEVGLPDASYFVQLFKKVIGTTPLKYRNRA</sequence>
<dbReference type="Proteomes" id="UP001596378">
    <property type="component" value="Unassembled WGS sequence"/>
</dbReference>
<dbReference type="EMBL" id="JBHTAI010000035">
    <property type="protein sequence ID" value="MFC7153450.1"/>
    <property type="molecule type" value="Genomic_DNA"/>
</dbReference>
<evidence type="ECO:0000259" key="4">
    <source>
        <dbReference type="PROSITE" id="PS01124"/>
    </source>
</evidence>
<dbReference type="SUPFAM" id="SSF46689">
    <property type="entry name" value="Homeodomain-like"/>
    <property type="match status" value="2"/>
</dbReference>
<protein>
    <submittedName>
        <fullName evidence="5">Helix-turn-helix domain-containing protein</fullName>
    </submittedName>
</protein>
<organism evidence="5 6">
    <name type="scientific">Cohnella cellulosilytica</name>
    <dbReference type="NCBI Taxonomy" id="986710"/>
    <lineage>
        <taxon>Bacteria</taxon>
        <taxon>Bacillati</taxon>
        <taxon>Bacillota</taxon>
        <taxon>Bacilli</taxon>
        <taxon>Bacillales</taxon>
        <taxon>Paenibacillaceae</taxon>
        <taxon>Cohnella</taxon>
    </lineage>
</organism>
<accession>A0ABW2FMV5</accession>
<evidence type="ECO:0000313" key="5">
    <source>
        <dbReference type="EMBL" id="MFC7153450.1"/>
    </source>
</evidence>
<dbReference type="CDD" id="cd02208">
    <property type="entry name" value="cupin_RmlC-like"/>
    <property type="match status" value="1"/>
</dbReference>
<evidence type="ECO:0000256" key="1">
    <source>
        <dbReference type="ARBA" id="ARBA00023015"/>
    </source>
</evidence>
<dbReference type="SUPFAM" id="SSF51215">
    <property type="entry name" value="Regulatory protein AraC"/>
    <property type="match status" value="1"/>
</dbReference>
<dbReference type="Gene3D" id="1.10.10.60">
    <property type="entry name" value="Homeodomain-like"/>
    <property type="match status" value="2"/>
</dbReference>
<dbReference type="InterPro" id="IPR009057">
    <property type="entry name" value="Homeodomain-like_sf"/>
</dbReference>
<dbReference type="SMART" id="SM00342">
    <property type="entry name" value="HTH_ARAC"/>
    <property type="match status" value="1"/>
</dbReference>
<dbReference type="Gene3D" id="2.60.120.10">
    <property type="entry name" value="Jelly Rolls"/>
    <property type="match status" value="1"/>
</dbReference>
<keyword evidence="3" id="KW-0804">Transcription</keyword>
<dbReference type="PROSITE" id="PS01124">
    <property type="entry name" value="HTH_ARAC_FAMILY_2"/>
    <property type="match status" value="1"/>
</dbReference>
<dbReference type="RefSeq" id="WP_378051981.1">
    <property type="nucleotide sequence ID" value="NZ_JBHMDN010000040.1"/>
</dbReference>
<dbReference type="PANTHER" id="PTHR43280">
    <property type="entry name" value="ARAC-FAMILY TRANSCRIPTIONAL REGULATOR"/>
    <property type="match status" value="1"/>
</dbReference>
<keyword evidence="2" id="KW-0238">DNA-binding</keyword>
<dbReference type="Pfam" id="PF12833">
    <property type="entry name" value="HTH_18"/>
    <property type="match status" value="1"/>
</dbReference>
<reference evidence="6" key="1">
    <citation type="journal article" date="2019" name="Int. J. Syst. Evol. Microbiol.">
        <title>The Global Catalogue of Microorganisms (GCM) 10K type strain sequencing project: providing services to taxonomists for standard genome sequencing and annotation.</title>
        <authorList>
            <consortium name="The Broad Institute Genomics Platform"/>
            <consortium name="The Broad Institute Genome Sequencing Center for Infectious Disease"/>
            <person name="Wu L."/>
            <person name="Ma J."/>
        </authorList>
    </citation>
    <scope>NUCLEOTIDE SEQUENCE [LARGE SCALE GENOMIC DNA]</scope>
    <source>
        <strain evidence="6">KCTC 12907</strain>
    </source>
</reference>
<evidence type="ECO:0000256" key="3">
    <source>
        <dbReference type="ARBA" id="ARBA00023163"/>
    </source>
</evidence>
<evidence type="ECO:0000313" key="6">
    <source>
        <dbReference type="Proteomes" id="UP001596378"/>
    </source>
</evidence>
<evidence type="ECO:0000256" key="2">
    <source>
        <dbReference type="ARBA" id="ARBA00023125"/>
    </source>
</evidence>
<dbReference type="InterPro" id="IPR014710">
    <property type="entry name" value="RmlC-like_jellyroll"/>
</dbReference>
<dbReference type="Pfam" id="PF02311">
    <property type="entry name" value="AraC_binding"/>
    <property type="match status" value="1"/>
</dbReference>
<proteinExistence type="predicted"/>
<keyword evidence="6" id="KW-1185">Reference proteome</keyword>
<dbReference type="InterPro" id="IPR003313">
    <property type="entry name" value="AraC-bd"/>
</dbReference>
<comment type="caution">
    <text evidence="5">The sequence shown here is derived from an EMBL/GenBank/DDBJ whole genome shotgun (WGS) entry which is preliminary data.</text>
</comment>
<dbReference type="InterPro" id="IPR018060">
    <property type="entry name" value="HTH_AraC"/>
</dbReference>
<gene>
    <name evidence="5" type="ORF">ACFQMJ_33410</name>
</gene>
<feature type="domain" description="HTH araC/xylS-type" evidence="4">
    <location>
        <begin position="189"/>
        <end position="287"/>
    </location>
</feature>
<name>A0ABW2FMV5_9BACL</name>
<dbReference type="InterPro" id="IPR037923">
    <property type="entry name" value="HTH-like"/>
</dbReference>
<dbReference type="PROSITE" id="PS00041">
    <property type="entry name" value="HTH_ARAC_FAMILY_1"/>
    <property type="match status" value="1"/>
</dbReference>
<keyword evidence="1" id="KW-0805">Transcription regulation</keyword>
<dbReference type="PANTHER" id="PTHR43280:SF2">
    <property type="entry name" value="HTH-TYPE TRANSCRIPTIONAL REGULATOR EXSA"/>
    <property type="match status" value="1"/>
</dbReference>